<evidence type="ECO:0000256" key="1">
    <source>
        <dbReference type="ARBA" id="ARBA00004123"/>
    </source>
</evidence>
<dbReference type="Pfam" id="PF07962">
    <property type="entry name" value="Swi3"/>
    <property type="match status" value="1"/>
</dbReference>
<dbReference type="InterPro" id="IPR012923">
    <property type="entry name" value="Csm3"/>
</dbReference>
<dbReference type="Proteomes" id="UP000494040">
    <property type="component" value="Unassembled WGS sequence"/>
</dbReference>
<name>A0A8I6TD58_CIMLE</name>
<evidence type="ECO:0000259" key="8">
    <source>
        <dbReference type="Pfam" id="PF07962"/>
    </source>
</evidence>
<dbReference type="RefSeq" id="XP_014245584.1">
    <property type="nucleotide sequence ID" value="XM_014390098.2"/>
</dbReference>
<protein>
    <recommendedName>
        <fullName evidence="6">TIMELESS-interacting protein</fullName>
    </recommendedName>
</protein>
<comment type="subcellular location">
    <subcellularLocation>
        <location evidence="1 6">Nucleus</location>
    </subcellularLocation>
</comment>
<evidence type="ECO:0000256" key="2">
    <source>
        <dbReference type="ARBA" id="ARBA00006075"/>
    </source>
</evidence>
<dbReference type="GO" id="GO:0031297">
    <property type="term" value="P:replication fork processing"/>
    <property type="evidence" value="ECO:0007669"/>
    <property type="project" value="UniProtKB-UniRule"/>
</dbReference>
<keyword evidence="10" id="KW-1185">Reference proteome</keyword>
<dbReference type="GO" id="GO:0043111">
    <property type="term" value="P:replication fork arrest"/>
    <property type="evidence" value="ECO:0007669"/>
    <property type="project" value="TreeGrafter"/>
</dbReference>
<evidence type="ECO:0000313" key="10">
    <source>
        <dbReference type="Proteomes" id="UP000494040"/>
    </source>
</evidence>
<dbReference type="GO" id="GO:0006974">
    <property type="term" value="P:DNA damage response"/>
    <property type="evidence" value="ECO:0007669"/>
    <property type="project" value="UniProtKB-KW"/>
</dbReference>
<evidence type="ECO:0000313" key="9">
    <source>
        <dbReference type="EnsemblMetazoa" id="XP_014245584.1"/>
    </source>
</evidence>
<feature type="domain" description="Chromosome segregation in meiosis protein 3" evidence="8">
    <location>
        <begin position="63"/>
        <end position="142"/>
    </location>
</feature>
<keyword evidence="5 6" id="KW-0131">Cell cycle</keyword>
<dbReference type="OMA" id="IIHEDFI"/>
<evidence type="ECO:0000256" key="3">
    <source>
        <dbReference type="ARBA" id="ARBA00022763"/>
    </source>
</evidence>
<reference evidence="9" key="1">
    <citation type="submission" date="2022-01" db="UniProtKB">
        <authorList>
            <consortium name="EnsemblMetazoa"/>
        </authorList>
    </citation>
    <scope>IDENTIFICATION</scope>
</reference>
<sequence>MDDIFEEFREQDDLRDIEEIQDIEAEEAIEVPANDDADGANVEEEESKRVQPKVRKVSRPRQKLDAPRLTGPRGLGAIMSAFENIKFKGKGYELDDLTNVLTRLQHWAHRLYPNFSFEDCIDKIEELGSKKPVFRAMESLRLGAADGSVVHHEDEEEPASESIVEDPFDKLLPTKIPPQPTTLTEEQKARMLKNRLLAEERRMARIKAANEKPLTET</sequence>
<proteinExistence type="inferred from homology"/>
<keyword evidence="3 6" id="KW-0227">DNA damage</keyword>
<evidence type="ECO:0000256" key="6">
    <source>
        <dbReference type="RuleBase" id="RU366049"/>
    </source>
</evidence>
<dbReference type="GeneID" id="106664405"/>
<dbReference type="PANTHER" id="PTHR13220:SF11">
    <property type="entry name" value="TIMELESS-INTERACTING PROTEIN"/>
    <property type="match status" value="1"/>
</dbReference>
<feature type="compositionally biased region" description="Basic residues" evidence="7">
    <location>
        <begin position="50"/>
        <end position="61"/>
    </location>
</feature>
<comment type="similarity">
    <text evidence="2 6">Belongs to the CSM3 family.</text>
</comment>
<dbReference type="KEGG" id="clec:106664405"/>
<feature type="compositionally biased region" description="Acidic residues" evidence="7">
    <location>
        <begin position="25"/>
        <end position="45"/>
    </location>
</feature>
<evidence type="ECO:0000256" key="4">
    <source>
        <dbReference type="ARBA" id="ARBA00023242"/>
    </source>
</evidence>
<dbReference type="OrthoDB" id="437078at2759"/>
<evidence type="ECO:0000256" key="5">
    <source>
        <dbReference type="ARBA" id="ARBA00023306"/>
    </source>
</evidence>
<dbReference type="GO" id="GO:0003677">
    <property type="term" value="F:DNA binding"/>
    <property type="evidence" value="ECO:0007669"/>
    <property type="project" value="TreeGrafter"/>
</dbReference>
<keyword evidence="4 6" id="KW-0539">Nucleus</keyword>
<dbReference type="AlphaFoldDB" id="A0A8I6TD58"/>
<evidence type="ECO:0000256" key="7">
    <source>
        <dbReference type="SAM" id="MobiDB-lite"/>
    </source>
</evidence>
<dbReference type="PANTHER" id="PTHR13220">
    <property type="entry name" value="TIMELESS INTERACTING-RELATED"/>
    <property type="match status" value="1"/>
</dbReference>
<dbReference type="InterPro" id="IPR040038">
    <property type="entry name" value="TIPIN/Csm3/Swi3"/>
</dbReference>
<comment type="function">
    <text evidence="6">Plays an important role in the control of DNA replication and the maintenance of replication fork stability.</text>
</comment>
<accession>A0A8I6TD58</accession>
<dbReference type="GO" id="GO:0031298">
    <property type="term" value="C:replication fork protection complex"/>
    <property type="evidence" value="ECO:0007669"/>
    <property type="project" value="TreeGrafter"/>
</dbReference>
<dbReference type="GO" id="GO:0000076">
    <property type="term" value="P:DNA replication checkpoint signaling"/>
    <property type="evidence" value="ECO:0007669"/>
    <property type="project" value="UniProtKB-UniRule"/>
</dbReference>
<organism evidence="9 10">
    <name type="scientific">Cimex lectularius</name>
    <name type="common">Bed bug</name>
    <name type="synonym">Acanthia lectularia</name>
    <dbReference type="NCBI Taxonomy" id="79782"/>
    <lineage>
        <taxon>Eukaryota</taxon>
        <taxon>Metazoa</taxon>
        <taxon>Ecdysozoa</taxon>
        <taxon>Arthropoda</taxon>
        <taxon>Hexapoda</taxon>
        <taxon>Insecta</taxon>
        <taxon>Pterygota</taxon>
        <taxon>Neoptera</taxon>
        <taxon>Paraneoptera</taxon>
        <taxon>Hemiptera</taxon>
        <taxon>Heteroptera</taxon>
        <taxon>Panheteroptera</taxon>
        <taxon>Cimicomorpha</taxon>
        <taxon>Cimicidae</taxon>
        <taxon>Cimex</taxon>
    </lineage>
</organism>
<feature type="region of interest" description="Disordered" evidence="7">
    <location>
        <begin position="25"/>
        <end position="70"/>
    </location>
</feature>
<dbReference type="EnsemblMetazoa" id="XM_014390098.2">
    <property type="protein sequence ID" value="XP_014245584.1"/>
    <property type="gene ID" value="LOC106664405"/>
</dbReference>